<dbReference type="OrthoDB" id="4317031at2"/>
<dbReference type="AlphaFoldDB" id="A0A3G2JQ75"/>
<evidence type="ECO:0000313" key="3">
    <source>
        <dbReference type="Proteomes" id="UP000268329"/>
    </source>
</evidence>
<keyword evidence="1" id="KW-0812">Transmembrane</keyword>
<feature type="transmembrane region" description="Helical" evidence="1">
    <location>
        <begin position="27"/>
        <end position="48"/>
    </location>
</feature>
<proteinExistence type="predicted"/>
<gene>
    <name evidence="2" type="ORF">D9753_28370</name>
</gene>
<reference evidence="2 3" key="1">
    <citation type="submission" date="2018-10" db="EMBL/GenBank/DDBJ databases">
        <title>The genome of Streptomyces dangxiongensis Z022.</title>
        <authorList>
            <person name="Zhang B."/>
        </authorList>
    </citation>
    <scope>NUCLEOTIDE SEQUENCE [LARGE SCALE GENOMIC DNA]</scope>
    <source>
        <strain evidence="2 3">Z022</strain>
    </source>
</reference>
<dbReference type="RefSeq" id="WP_121789592.1">
    <property type="nucleotide sequence ID" value="NZ_CP033073.1"/>
</dbReference>
<protein>
    <submittedName>
        <fullName evidence="2">Uncharacterized protein</fullName>
    </submittedName>
</protein>
<feature type="transmembrane region" description="Helical" evidence="1">
    <location>
        <begin position="54"/>
        <end position="74"/>
    </location>
</feature>
<keyword evidence="1" id="KW-1133">Transmembrane helix</keyword>
<evidence type="ECO:0000256" key="1">
    <source>
        <dbReference type="SAM" id="Phobius"/>
    </source>
</evidence>
<accession>A0A3G2JQ75</accession>
<keyword evidence="1" id="KW-0472">Membrane</keyword>
<dbReference type="EMBL" id="CP033073">
    <property type="protein sequence ID" value="AYN42157.1"/>
    <property type="molecule type" value="Genomic_DNA"/>
</dbReference>
<sequence length="75" mass="7709">MPPAGRPSPERDRPRPERAGPLLTQRAAMVFLLAALAGIGATVLAALAGDVWPVAVSVGSGTAATAVLFFREIID</sequence>
<name>A0A3G2JQ75_9ACTN</name>
<dbReference type="Proteomes" id="UP000268329">
    <property type="component" value="Chromosome"/>
</dbReference>
<evidence type="ECO:0000313" key="2">
    <source>
        <dbReference type="EMBL" id="AYN42157.1"/>
    </source>
</evidence>
<dbReference type="KEGG" id="sdd:D9753_28370"/>
<keyword evidence="3" id="KW-1185">Reference proteome</keyword>
<organism evidence="2 3">
    <name type="scientific">Streptomyces dangxiongensis</name>
    <dbReference type="NCBI Taxonomy" id="1442032"/>
    <lineage>
        <taxon>Bacteria</taxon>
        <taxon>Bacillati</taxon>
        <taxon>Actinomycetota</taxon>
        <taxon>Actinomycetes</taxon>
        <taxon>Kitasatosporales</taxon>
        <taxon>Streptomycetaceae</taxon>
        <taxon>Streptomyces</taxon>
    </lineage>
</organism>